<evidence type="ECO:0000259" key="1">
    <source>
        <dbReference type="Pfam" id="PF00583"/>
    </source>
</evidence>
<dbReference type="GO" id="GO:0016747">
    <property type="term" value="F:acyltransferase activity, transferring groups other than amino-acyl groups"/>
    <property type="evidence" value="ECO:0007669"/>
    <property type="project" value="InterPro"/>
</dbReference>
<dbReference type="SUPFAM" id="SSF55729">
    <property type="entry name" value="Acyl-CoA N-acyltransferases (Nat)"/>
    <property type="match status" value="1"/>
</dbReference>
<dbReference type="Gene3D" id="3.40.630.30">
    <property type="match status" value="1"/>
</dbReference>
<reference evidence="2" key="1">
    <citation type="journal article" date="2023" name="Gut Microbes">
        <title>Characterization of Bifidobacterium kashiwanohense that utilizes both milk- and plant-derived oligosaccharides.</title>
        <authorList>
            <person name="Orihara K."/>
            <person name="Yahagi K."/>
            <person name="Saito Y."/>
            <person name="Watanabe Y."/>
            <person name="Sasai T."/>
            <person name="Hara T."/>
            <person name="Tsukuda N."/>
            <person name="Oki K."/>
            <person name="Fujimoto J."/>
            <person name="Matsuki T."/>
        </authorList>
    </citation>
    <scope>NUCLEOTIDE SEQUENCE</scope>
    <source>
        <strain evidence="2">YIT 13057</strain>
    </source>
</reference>
<dbReference type="Proteomes" id="UP001157379">
    <property type="component" value="Unassembled WGS sequence"/>
</dbReference>
<dbReference type="InterPro" id="IPR000182">
    <property type="entry name" value="GNAT_dom"/>
</dbReference>
<dbReference type="EMBL" id="JAOPMD010000018">
    <property type="protein sequence ID" value="MDH7900042.1"/>
    <property type="molecule type" value="Genomic_DNA"/>
</dbReference>
<feature type="domain" description="N-acetyltransferase" evidence="1">
    <location>
        <begin position="20"/>
        <end position="71"/>
    </location>
</feature>
<accession>A0AAJ1UP72</accession>
<dbReference type="AlphaFoldDB" id="A0AAJ1UP72"/>
<dbReference type="InterPro" id="IPR016181">
    <property type="entry name" value="Acyl_CoA_acyltransferase"/>
</dbReference>
<dbReference type="Pfam" id="PF00583">
    <property type="entry name" value="Acetyltransf_1"/>
    <property type="match status" value="1"/>
</dbReference>
<evidence type="ECO:0000313" key="3">
    <source>
        <dbReference type="Proteomes" id="UP001157379"/>
    </source>
</evidence>
<comment type="caution">
    <text evidence="2">The sequence shown here is derived from an EMBL/GenBank/DDBJ whole genome shotgun (WGS) entry which is preliminary data.</text>
</comment>
<proteinExistence type="predicted"/>
<gene>
    <name evidence="2" type="ORF">OB936_07490</name>
</gene>
<evidence type="ECO:0000313" key="2">
    <source>
        <dbReference type="EMBL" id="MDH7900042.1"/>
    </source>
</evidence>
<organism evidence="2 3">
    <name type="scientific">Bifidobacterium catenulatum subsp. kashiwanohense</name>
    <dbReference type="NCBI Taxonomy" id="630129"/>
    <lineage>
        <taxon>Bacteria</taxon>
        <taxon>Bacillati</taxon>
        <taxon>Actinomycetota</taxon>
        <taxon>Actinomycetes</taxon>
        <taxon>Bifidobacteriales</taxon>
        <taxon>Bifidobacteriaceae</taxon>
        <taxon>Bifidobacterium</taxon>
    </lineage>
</organism>
<reference evidence="2" key="2">
    <citation type="submission" date="2023-04" db="EMBL/GenBank/DDBJ databases">
        <authorList>
            <person name="Orihara K."/>
        </authorList>
    </citation>
    <scope>NUCLEOTIDE SEQUENCE</scope>
    <source>
        <strain evidence="2">YIT 13057</strain>
    </source>
</reference>
<protein>
    <submittedName>
        <fullName evidence="2">GNAT family N-acetyltransferase</fullName>
    </submittedName>
</protein>
<name>A0AAJ1UP72_9BIFI</name>
<sequence length="161" mass="17363">MEHTKAFLGIGRADAAQAVTRLVAETDGIAVSPDHRREGIGRKIKLFCDSFAAQHHAAIMVSVTTNEAAAGLNNKTKHIVFRRCDGLVIKYVDTVGKPLIWLHDLDGTIPEAAWSVSVLGKTYGPTIVVGEQRAIRSKNTSQDNGVQWILAVDAFGSDINA</sequence>